<dbReference type="SUPFAM" id="SSF46785">
    <property type="entry name" value="Winged helix' DNA-binding domain"/>
    <property type="match status" value="1"/>
</dbReference>
<dbReference type="NCBIfam" id="NF040786">
    <property type="entry name" value="LysR_Sec_metab"/>
    <property type="match status" value="1"/>
</dbReference>
<evidence type="ECO:0000256" key="1">
    <source>
        <dbReference type="ARBA" id="ARBA00009437"/>
    </source>
</evidence>
<dbReference type="AlphaFoldDB" id="A0AAW9I422"/>
<dbReference type="GO" id="GO:0003700">
    <property type="term" value="F:DNA-binding transcription factor activity"/>
    <property type="evidence" value="ECO:0007669"/>
    <property type="project" value="InterPro"/>
</dbReference>
<dbReference type="PANTHER" id="PTHR30126">
    <property type="entry name" value="HTH-TYPE TRANSCRIPTIONAL REGULATOR"/>
    <property type="match status" value="1"/>
</dbReference>
<organism evidence="6 7">
    <name type="scientific">Clostridium perfringens</name>
    <dbReference type="NCBI Taxonomy" id="1502"/>
    <lineage>
        <taxon>Bacteria</taxon>
        <taxon>Bacillati</taxon>
        <taxon>Bacillota</taxon>
        <taxon>Clostridia</taxon>
        <taxon>Eubacteriales</taxon>
        <taxon>Clostridiaceae</taxon>
        <taxon>Clostridium</taxon>
    </lineage>
</organism>
<dbReference type="PRINTS" id="PR00039">
    <property type="entry name" value="HTHLYSR"/>
</dbReference>
<gene>
    <name evidence="6" type="ORF">GNF68_12380</name>
</gene>
<keyword evidence="4" id="KW-0804">Transcription</keyword>
<comment type="caution">
    <text evidence="6">The sequence shown here is derived from an EMBL/GenBank/DDBJ whole genome shotgun (WGS) entry which is preliminary data.</text>
</comment>
<feature type="domain" description="HTH lysR-type" evidence="5">
    <location>
        <begin position="1"/>
        <end position="58"/>
    </location>
</feature>
<evidence type="ECO:0000256" key="4">
    <source>
        <dbReference type="ARBA" id="ARBA00023163"/>
    </source>
</evidence>
<dbReference type="Pfam" id="PF00126">
    <property type="entry name" value="HTH_1"/>
    <property type="match status" value="1"/>
</dbReference>
<dbReference type="InterPro" id="IPR036388">
    <property type="entry name" value="WH-like_DNA-bd_sf"/>
</dbReference>
<name>A0AAW9I422_CLOPF</name>
<dbReference type="InterPro" id="IPR005119">
    <property type="entry name" value="LysR_subst-bd"/>
</dbReference>
<dbReference type="Pfam" id="PF03466">
    <property type="entry name" value="LysR_substrate"/>
    <property type="match status" value="1"/>
</dbReference>
<dbReference type="SUPFAM" id="SSF53850">
    <property type="entry name" value="Periplasmic binding protein-like II"/>
    <property type="match status" value="1"/>
</dbReference>
<accession>A0AAW9I422</accession>
<dbReference type="GO" id="GO:0000976">
    <property type="term" value="F:transcription cis-regulatory region binding"/>
    <property type="evidence" value="ECO:0007669"/>
    <property type="project" value="TreeGrafter"/>
</dbReference>
<evidence type="ECO:0000313" key="7">
    <source>
        <dbReference type="Proteomes" id="UP001288778"/>
    </source>
</evidence>
<dbReference type="FunFam" id="1.10.10.10:FF:000001">
    <property type="entry name" value="LysR family transcriptional regulator"/>
    <property type="match status" value="1"/>
</dbReference>
<dbReference type="Proteomes" id="UP001288778">
    <property type="component" value="Unassembled WGS sequence"/>
</dbReference>
<evidence type="ECO:0000256" key="2">
    <source>
        <dbReference type="ARBA" id="ARBA00023015"/>
    </source>
</evidence>
<evidence type="ECO:0000313" key="6">
    <source>
        <dbReference type="EMBL" id="MDZ4909849.1"/>
    </source>
</evidence>
<keyword evidence="3" id="KW-0238">DNA-binding</keyword>
<dbReference type="PANTHER" id="PTHR30126:SF64">
    <property type="entry name" value="HTH-TYPE TRANSCRIPTIONAL REGULATOR CITR"/>
    <property type="match status" value="1"/>
</dbReference>
<proteinExistence type="inferred from homology"/>
<dbReference type="PROSITE" id="PS50931">
    <property type="entry name" value="HTH_LYSR"/>
    <property type="match status" value="1"/>
</dbReference>
<dbReference type="InterPro" id="IPR000847">
    <property type="entry name" value="LysR_HTH_N"/>
</dbReference>
<dbReference type="RefSeq" id="WP_322395473.1">
    <property type="nucleotide sequence ID" value="NZ_WNUI01000041.1"/>
</dbReference>
<comment type="similarity">
    <text evidence="1">Belongs to the LysR transcriptional regulatory family.</text>
</comment>
<reference evidence="6" key="1">
    <citation type="submission" date="2019-11" db="EMBL/GenBank/DDBJ databases">
        <title>Characterization of Clostridium perfringens isolates from swine manure treated agricultural soils.</title>
        <authorList>
            <person name="Wushke S.T."/>
        </authorList>
    </citation>
    <scope>NUCLEOTIDE SEQUENCE</scope>
    <source>
        <strain evidence="6">X94</strain>
    </source>
</reference>
<dbReference type="Gene3D" id="3.40.190.290">
    <property type="match status" value="1"/>
</dbReference>
<dbReference type="InterPro" id="IPR047788">
    <property type="entry name" value="LysR-like_Sec_metab"/>
</dbReference>
<sequence>MNLKQLESFALIIESRSFSQAAKKLFLTQPTISSHISLLEKELNTQLLIRTTKDVHPTEDGKKLYVYAKQILNIQNTIFQEFNVKSEGSNLLTLGASTIPEQYILPEVLPKYIKKNKSELKILQGDSSEVINKIINKEVEVGLVGTEMENSSLIFEPFYRDKLVIITPVNDKYIKMKEEGFHVSDLLKEPIIMREEGSGTRKEIREFLKAHNFDINNLNVIATLNSIEAIKKSVQNNMGISIVSNLSLEDFATDNKVLVFEFKEMDMYRNLYIVRNKEMYMSKCALKFIKFIREFFN</sequence>
<dbReference type="Gene3D" id="1.10.10.10">
    <property type="entry name" value="Winged helix-like DNA-binding domain superfamily/Winged helix DNA-binding domain"/>
    <property type="match status" value="1"/>
</dbReference>
<evidence type="ECO:0000256" key="3">
    <source>
        <dbReference type="ARBA" id="ARBA00023125"/>
    </source>
</evidence>
<keyword evidence="2" id="KW-0805">Transcription regulation</keyword>
<dbReference type="InterPro" id="IPR036390">
    <property type="entry name" value="WH_DNA-bd_sf"/>
</dbReference>
<evidence type="ECO:0000259" key="5">
    <source>
        <dbReference type="PROSITE" id="PS50931"/>
    </source>
</evidence>
<dbReference type="EMBL" id="WNUI01000041">
    <property type="protein sequence ID" value="MDZ4909849.1"/>
    <property type="molecule type" value="Genomic_DNA"/>
</dbReference>
<protein>
    <submittedName>
        <fullName evidence="6">LysR family transcriptional regulator</fullName>
    </submittedName>
</protein>